<gene>
    <name evidence="1" type="ORF">T05_14050</name>
</gene>
<organism evidence="1 2">
    <name type="scientific">Trichinella murrelli</name>
    <dbReference type="NCBI Taxonomy" id="144512"/>
    <lineage>
        <taxon>Eukaryota</taxon>
        <taxon>Metazoa</taxon>
        <taxon>Ecdysozoa</taxon>
        <taxon>Nematoda</taxon>
        <taxon>Enoplea</taxon>
        <taxon>Dorylaimia</taxon>
        <taxon>Trichinellida</taxon>
        <taxon>Trichinellidae</taxon>
        <taxon>Trichinella</taxon>
    </lineage>
</organism>
<reference evidence="1 2" key="1">
    <citation type="submission" date="2015-01" db="EMBL/GenBank/DDBJ databases">
        <title>Evolution of Trichinella species and genotypes.</title>
        <authorList>
            <person name="Korhonen P.K."/>
            <person name="Edoardo P."/>
            <person name="Giuseppe L.R."/>
            <person name="Gasser R.B."/>
        </authorList>
    </citation>
    <scope>NUCLEOTIDE SEQUENCE [LARGE SCALE GENOMIC DNA]</scope>
    <source>
        <strain evidence="1">ISS417</strain>
    </source>
</reference>
<name>A0A0V0SYS7_9BILA</name>
<dbReference type="EMBL" id="JYDJ01001494">
    <property type="protein sequence ID" value="KRX31905.1"/>
    <property type="molecule type" value="Genomic_DNA"/>
</dbReference>
<accession>A0A0V0SYS7</accession>
<dbReference type="AlphaFoldDB" id="A0A0V0SYS7"/>
<keyword evidence="2" id="KW-1185">Reference proteome</keyword>
<dbReference type="Proteomes" id="UP000055048">
    <property type="component" value="Unassembled WGS sequence"/>
</dbReference>
<proteinExistence type="predicted"/>
<evidence type="ECO:0000313" key="2">
    <source>
        <dbReference type="Proteomes" id="UP000055048"/>
    </source>
</evidence>
<evidence type="ECO:0000313" key="1">
    <source>
        <dbReference type="EMBL" id="KRX31905.1"/>
    </source>
</evidence>
<protein>
    <submittedName>
        <fullName evidence="1">Uncharacterized protein</fullName>
    </submittedName>
</protein>
<sequence>MQTGKLTHKLLGLLIIRLQCSTGSSKSKNEIKQQR</sequence>
<comment type="caution">
    <text evidence="1">The sequence shown here is derived from an EMBL/GenBank/DDBJ whole genome shotgun (WGS) entry which is preliminary data.</text>
</comment>